<evidence type="ECO:0000256" key="3">
    <source>
        <dbReference type="ARBA" id="ARBA00022475"/>
    </source>
</evidence>
<dbReference type="PANTHER" id="PTHR30561:SF7">
    <property type="entry name" value="GUANIDINIUM EFFLUX SYSTEM SUBUNIT GDNC-RELATED"/>
    <property type="match status" value="1"/>
</dbReference>
<feature type="transmembrane region" description="Helical" evidence="8">
    <location>
        <begin position="5"/>
        <end position="22"/>
    </location>
</feature>
<dbReference type="AlphaFoldDB" id="A0A410WSM7"/>
<keyword evidence="4 7" id="KW-0812">Transmembrane</keyword>
<dbReference type="Gene3D" id="1.10.3730.20">
    <property type="match status" value="1"/>
</dbReference>
<comment type="subcellular location">
    <subcellularLocation>
        <location evidence="1 7">Cell membrane</location>
        <topology evidence="1 7">Multi-pass membrane protein</topology>
    </subcellularLocation>
</comment>
<accession>A0A410WSM7</accession>
<evidence type="ECO:0000256" key="8">
    <source>
        <dbReference type="SAM" id="Phobius"/>
    </source>
</evidence>
<dbReference type="PANTHER" id="PTHR30561">
    <property type="entry name" value="SMR FAMILY PROTON-DEPENDENT DRUG EFFLUX TRANSPORTER SUGE"/>
    <property type="match status" value="1"/>
</dbReference>
<evidence type="ECO:0000313" key="9">
    <source>
        <dbReference type="EMBL" id="MCY9595645.1"/>
    </source>
</evidence>
<evidence type="ECO:0000256" key="4">
    <source>
        <dbReference type="ARBA" id="ARBA00022692"/>
    </source>
</evidence>
<dbReference type="GO" id="GO:0005886">
    <property type="term" value="C:plasma membrane"/>
    <property type="evidence" value="ECO:0007669"/>
    <property type="project" value="UniProtKB-SubCell"/>
</dbReference>
<evidence type="ECO:0000313" key="10">
    <source>
        <dbReference type="EMBL" id="QAV17405.1"/>
    </source>
</evidence>
<sequence length="115" mass="12339">MNRNWIYVLAAGLLEIGWVSGLKHAHDAFTWILTGAAILLSFWVLLMATSRLPVGTVYAVFTGIGTAGTVLTETIVFGEPISWLKIVFILILLGGVIGLKITTKEPEEPAKGGNS</sequence>
<keyword evidence="12" id="KW-1185">Reference proteome</keyword>
<dbReference type="InterPro" id="IPR037185">
    <property type="entry name" value="EmrE-like"/>
</dbReference>
<dbReference type="Pfam" id="PF00893">
    <property type="entry name" value="Multi_Drug_Res"/>
    <property type="match status" value="1"/>
</dbReference>
<keyword evidence="3" id="KW-1003">Cell membrane</keyword>
<gene>
    <name evidence="9" type="ORF">M5X16_07665</name>
    <name evidence="10" type="ORF">PC41400_06905</name>
</gene>
<dbReference type="RefSeq" id="WP_042229448.1">
    <property type="nucleotide sequence ID" value="NZ_CP026520.1"/>
</dbReference>
<evidence type="ECO:0000256" key="5">
    <source>
        <dbReference type="ARBA" id="ARBA00022989"/>
    </source>
</evidence>
<dbReference type="InterPro" id="IPR045324">
    <property type="entry name" value="Small_multidrug_res"/>
</dbReference>
<dbReference type="OrthoDB" id="2168659at2"/>
<comment type="similarity">
    <text evidence="7">Belongs to the drug/metabolite transporter (DMT) superfamily. Small multidrug resistance (SMR) (TC 2.A.7.1) family.</text>
</comment>
<evidence type="ECO:0000256" key="7">
    <source>
        <dbReference type="RuleBase" id="RU003942"/>
    </source>
</evidence>
<evidence type="ECO:0000313" key="12">
    <source>
        <dbReference type="Proteomes" id="UP001527202"/>
    </source>
</evidence>
<feature type="transmembrane region" description="Helical" evidence="8">
    <location>
        <begin position="58"/>
        <end position="77"/>
    </location>
</feature>
<dbReference type="InterPro" id="IPR000390">
    <property type="entry name" value="Small_drug/metabolite_transptr"/>
</dbReference>
<evidence type="ECO:0000313" key="11">
    <source>
        <dbReference type="Proteomes" id="UP000288943"/>
    </source>
</evidence>
<dbReference type="Proteomes" id="UP000288943">
    <property type="component" value="Chromosome"/>
</dbReference>
<evidence type="ECO:0000256" key="2">
    <source>
        <dbReference type="ARBA" id="ARBA00022448"/>
    </source>
</evidence>
<protein>
    <submittedName>
        <fullName evidence="9">Multidrug efflux SMR transporter</fullName>
    </submittedName>
    <submittedName>
        <fullName evidence="10">QacE family quaternary ammonium compound efflux SMR transporter</fullName>
    </submittedName>
</protein>
<dbReference type="EMBL" id="JAMDMJ010000008">
    <property type="protein sequence ID" value="MCY9595645.1"/>
    <property type="molecule type" value="Genomic_DNA"/>
</dbReference>
<dbReference type="SUPFAM" id="SSF103481">
    <property type="entry name" value="Multidrug resistance efflux transporter EmrE"/>
    <property type="match status" value="1"/>
</dbReference>
<feature type="transmembrane region" description="Helical" evidence="8">
    <location>
        <begin position="83"/>
        <end position="101"/>
    </location>
</feature>
<evidence type="ECO:0000256" key="6">
    <source>
        <dbReference type="ARBA" id="ARBA00023136"/>
    </source>
</evidence>
<dbReference type="Proteomes" id="UP001527202">
    <property type="component" value="Unassembled WGS sequence"/>
</dbReference>
<dbReference type="KEGG" id="pchi:PC41400_06905"/>
<name>A0A410WSM7_9BACL</name>
<reference evidence="10 11" key="1">
    <citation type="submission" date="2018-01" db="EMBL/GenBank/DDBJ databases">
        <title>The whole genome sequencing and assembly of Paenibacillus chitinolyticus KCCM 41400 strain.</title>
        <authorList>
            <person name="Kim J.-Y."/>
            <person name="Park M.-K."/>
            <person name="Lee Y.-J."/>
            <person name="Yi H."/>
            <person name="Bahn Y.-S."/>
            <person name="Kim J.F."/>
            <person name="Lee D.-W."/>
        </authorList>
    </citation>
    <scope>NUCLEOTIDE SEQUENCE [LARGE SCALE GENOMIC DNA]</scope>
    <source>
        <strain evidence="10 11">KCCM 41400</strain>
    </source>
</reference>
<keyword evidence="6 8" id="KW-0472">Membrane</keyword>
<dbReference type="EMBL" id="CP026520">
    <property type="protein sequence ID" value="QAV17405.1"/>
    <property type="molecule type" value="Genomic_DNA"/>
</dbReference>
<evidence type="ECO:0000256" key="1">
    <source>
        <dbReference type="ARBA" id="ARBA00004651"/>
    </source>
</evidence>
<dbReference type="FunFam" id="1.10.3730.20:FF:000001">
    <property type="entry name" value="Quaternary ammonium compound resistance transporter SugE"/>
    <property type="match status" value="1"/>
</dbReference>
<dbReference type="GO" id="GO:0022857">
    <property type="term" value="F:transmembrane transporter activity"/>
    <property type="evidence" value="ECO:0007669"/>
    <property type="project" value="InterPro"/>
</dbReference>
<reference evidence="9 12" key="2">
    <citation type="submission" date="2022-05" db="EMBL/GenBank/DDBJ databases">
        <title>Genome Sequencing of Bee-Associated Microbes.</title>
        <authorList>
            <person name="Dunlap C."/>
        </authorList>
    </citation>
    <scope>NUCLEOTIDE SEQUENCE [LARGE SCALE GENOMIC DNA]</scope>
    <source>
        <strain evidence="9 12">NRRL B-23120</strain>
    </source>
</reference>
<proteinExistence type="inferred from homology"/>
<feature type="transmembrane region" description="Helical" evidence="8">
    <location>
        <begin position="28"/>
        <end position="46"/>
    </location>
</feature>
<keyword evidence="2" id="KW-0813">Transport</keyword>
<dbReference type="GeneID" id="95374546"/>
<keyword evidence="5 8" id="KW-1133">Transmembrane helix</keyword>
<organism evidence="10 11">
    <name type="scientific">Paenibacillus chitinolyticus</name>
    <dbReference type="NCBI Taxonomy" id="79263"/>
    <lineage>
        <taxon>Bacteria</taxon>
        <taxon>Bacillati</taxon>
        <taxon>Bacillota</taxon>
        <taxon>Bacilli</taxon>
        <taxon>Bacillales</taxon>
        <taxon>Paenibacillaceae</taxon>
        <taxon>Paenibacillus</taxon>
    </lineage>
</organism>